<comment type="similarity">
    <text evidence="1">Belongs to the DapB family.</text>
</comment>
<evidence type="ECO:0000256" key="7">
    <source>
        <dbReference type="ARBA" id="ARBA00023027"/>
    </source>
</evidence>
<evidence type="ECO:0000256" key="10">
    <source>
        <dbReference type="ARBA" id="ARBA00038983"/>
    </source>
</evidence>
<evidence type="ECO:0000256" key="6">
    <source>
        <dbReference type="ARBA" id="ARBA00023002"/>
    </source>
</evidence>
<dbReference type="GO" id="GO:0019877">
    <property type="term" value="P:diaminopimelate biosynthetic process"/>
    <property type="evidence" value="ECO:0007669"/>
    <property type="project" value="UniProtKB-KW"/>
</dbReference>
<dbReference type="PANTHER" id="PTHR20836:SF0">
    <property type="entry name" value="4-HYDROXY-TETRAHYDRODIPICOLINATE REDUCTASE 1, CHLOROPLASTIC-RELATED"/>
    <property type="match status" value="1"/>
</dbReference>
<dbReference type="Pfam" id="PF05173">
    <property type="entry name" value="DapB_C"/>
    <property type="match status" value="1"/>
</dbReference>
<evidence type="ECO:0000256" key="11">
    <source>
        <dbReference type="ARBA" id="ARBA00049080"/>
    </source>
</evidence>
<keyword evidence="6" id="KW-0560">Oxidoreductase</keyword>
<dbReference type="InterPro" id="IPR023940">
    <property type="entry name" value="DHDPR_bac"/>
</dbReference>
<name>A0A381U323_9ZZZZ</name>
<dbReference type="PROSITE" id="PS01298">
    <property type="entry name" value="DAPB"/>
    <property type="match status" value="1"/>
</dbReference>
<evidence type="ECO:0000313" key="15">
    <source>
        <dbReference type="EMBL" id="SVA22499.1"/>
    </source>
</evidence>
<dbReference type="GO" id="GO:0005829">
    <property type="term" value="C:cytosol"/>
    <property type="evidence" value="ECO:0007669"/>
    <property type="project" value="TreeGrafter"/>
</dbReference>
<proteinExistence type="inferred from homology"/>
<keyword evidence="5" id="KW-0220">Diaminopimelate biosynthesis</keyword>
<evidence type="ECO:0000256" key="1">
    <source>
        <dbReference type="ARBA" id="ARBA00006642"/>
    </source>
</evidence>
<dbReference type="Pfam" id="PF01113">
    <property type="entry name" value="DapB_N"/>
    <property type="match status" value="1"/>
</dbReference>
<keyword evidence="4" id="KW-0521">NADP</keyword>
<comment type="pathway">
    <text evidence="9">Amino-acid biosynthesis; L-lysine biosynthesis via DAP pathway; (S)-tetrahydrodipicolinate from L-aspartate: step 4/4.</text>
</comment>
<evidence type="ECO:0000259" key="14">
    <source>
        <dbReference type="Pfam" id="PF05173"/>
    </source>
</evidence>
<keyword evidence="3" id="KW-0028">Amino-acid biosynthesis</keyword>
<evidence type="ECO:0000256" key="12">
    <source>
        <dbReference type="ARBA" id="ARBA00049396"/>
    </source>
</evidence>
<evidence type="ECO:0000256" key="8">
    <source>
        <dbReference type="ARBA" id="ARBA00023154"/>
    </source>
</evidence>
<protein>
    <recommendedName>
        <fullName evidence="10">4-hydroxy-tetrahydrodipicolinate reductase</fullName>
        <ecNumber evidence="10">1.17.1.8</ecNumber>
    </recommendedName>
</protein>
<feature type="domain" description="Dihydrodipicolinate reductase C-terminal" evidence="14">
    <location>
        <begin position="102"/>
        <end position="230"/>
    </location>
</feature>
<dbReference type="InterPro" id="IPR022663">
    <property type="entry name" value="DapB_C"/>
</dbReference>
<comment type="catalytic activity">
    <reaction evidence="12">
        <text>(S)-2,3,4,5-tetrahydrodipicolinate + NAD(+) + H2O = (2S,4S)-4-hydroxy-2,3,4,5-tetrahydrodipicolinate + NADH + H(+)</text>
        <dbReference type="Rhea" id="RHEA:35323"/>
        <dbReference type="ChEBI" id="CHEBI:15377"/>
        <dbReference type="ChEBI" id="CHEBI:15378"/>
        <dbReference type="ChEBI" id="CHEBI:16845"/>
        <dbReference type="ChEBI" id="CHEBI:57540"/>
        <dbReference type="ChEBI" id="CHEBI:57945"/>
        <dbReference type="ChEBI" id="CHEBI:67139"/>
        <dbReference type="EC" id="1.17.1.8"/>
    </reaction>
</comment>
<keyword evidence="2" id="KW-0963">Cytoplasm</keyword>
<dbReference type="InterPro" id="IPR036291">
    <property type="entry name" value="NAD(P)-bd_dom_sf"/>
</dbReference>
<sequence>MKIAILGYGKMGKEIEKISLERGHDIIFKIDKDSKVENIKGADVAINFSTPDSAVKNIELGLKSLVPVISGTTGWLSDFIRIKELSEKLKISFLYSSNFSLGVNLFFELNKKLAEIMKKHDQYKLNIEETHHTKKIDKPSGTAISLAEGIIETGKYSDWSINIHKNKSISIESKRIDKVHGIHKVKYSSIIDSIEIIHTAKNRKGFALGAIISAEWIINKKGIFDMKDVINDTKFKF</sequence>
<comment type="catalytic activity">
    <reaction evidence="11">
        <text>(S)-2,3,4,5-tetrahydrodipicolinate + NADP(+) + H2O = (2S,4S)-4-hydroxy-2,3,4,5-tetrahydrodipicolinate + NADPH + H(+)</text>
        <dbReference type="Rhea" id="RHEA:35331"/>
        <dbReference type="ChEBI" id="CHEBI:15377"/>
        <dbReference type="ChEBI" id="CHEBI:15378"/>
        <dbReference type="ChEBI" id="CHEBI:16845"/>
        <dbReference type="ChEBI" id="CHEBI:57783"/>
        <dbReference type="ChEBI" id="CHEBI:58349"/>
        <dbReference type="ChEBI" id="CHEBI:67139"/>
        <dbReference type="EC" id="1.17.1.8"/>
    </reaction>
</comment>
<feature type="domain" description="Dihydrodipicolinate reductase N-terminal" evidence="13">
    <location>
        <begin position="1"/>
        <end position="99"/>
    </location>
</feature>
<keyword evidence="8" id="KW-0457">Lysine biosynthesis</keyword>
<dbReference type="EMBL" id="UINC01005623">
    <property type="protein sequence ID" value="SVA22499.1"/>
    <property type="molecule type" value="Genomic_DNA"/>
</dbReference>
<dbReference type="Gene3D" id="3.30.360.10">
    <property type="entry name" value="Dihydrodipicolinate Reductase, domain 2"/>
    <property type="match status" value="1"/>
</dbReference>
<evidence type="ECO:0000256" key="4">
    <source>
        <dbReference type="ARBA" id="ARBA00022857"/>
    </source>
</evidence>
<dbReference type="InterPro" id="IPR022664">
    <property type="entry name" value="DapB_N_CS"/>
</dbReference>
<reference evidence="15" key="1">
    <citation type="submission" date="2018-05" db="EMBL/GenBank/DDBJ databases">
        <authorList>
            <person name="Lanie J.A."/>
            <person name="Ng W.-L."/>
            <person name="Kazmierczak K.M."/>
            <person name="Andrzejewski T.M."/>
            <person name="Davidsen T.M."/>
            <person name="Wayne K.J."/>
            <person name="Tettelin H."/>
            <person name="Glass J.I."/>
            <person name="Rusch D."/>
            <person name="Podicherti R."/>
            <person name="Tsui H.-C.T."/>
            <person name="Winkler M.E."/>
        </authorList>
    </citation>
    <scope>NUCLEOTIDE SEQUENCE</scope>
</reference>
<dbReference type="SUPFAM" id="SSF51735">
    <property type="entry name" value="NAD(P)-binding Rossmann-fold domains"/>
    <property type="match status" value="1"/>
</dbReference>
<dbReference type="PIRSF" id="PIRSF000161">
    <property type="entry name" value="DHPR"/>
    <property type="match status" value="1"/>
</dbReference>
<evidence type="ECO:0000256" key="9">
    <source>
        <dbReference type="ARBA" id="ARBA00037922"/>
    </source>
</evidence>
<dbReference type="PANTHER" id="PTHR20836">
    <property type="entry name" value="DIHYDRODIPICOLINATE REDUCTASE"/>
    <property type="match status" value="1"/>
</dbReference>
<keyword evidence="7" id="KW-0520">NAD</keyword>
<dbReference type="Gene3D" id="3.40.50.720">
    <property type="entry name" value="NAD(P)-binding Rossmann-like Domain"/>
    <property type="match status" value="1"/>
</dbReference>
<gene>
    <name evidence="15" type="ORF">METZ01_LOCUS75353</name>
</gene>
<evidence type="ECO:0000256" key="3">
    <source>
        <dbReference type="ARBA" id="ARBA00022605"/>
    </source>
</evidence>
<dbReference type="CDD" id="cd02274">
    <property type="entry name" value="DHDPR_N"/>
    <property type="match status" value="1"/>
</dbReference>
<dbReference type="NCBIfam" id="TIGR00036">
    <property type="entry name" value="dapB"/>
    <property type="match status" value="1"/>
</dbReference>
<dbReference type="GO" id="GO:0009089">
    <property type="term" value="P:lysine biosynthetic process via diaminopimelate"/>
    <property type="evidence" value="ECO:0007669"/>
    <property type="project" value="InterPro"/>
</dbReference>
<evidence type="ECO:0000259" key="13">
    <source>
        <dbReference type="Pfam" id="PF01113"/>
    </source>
</evidence>
<dbReference type="GO" id="GO:0008839">
    <property type="term" value="F:4-hydroxy-tetrahydrodipicolinate reductase"/>
    <property type="evidence" value="ECO:0007669"/>
    <property type="project" value="UniProtKB-EC"/>
</dbReference>
<dbReference type="InterPro" id="IPR000846">
    <property type="entry name" value="DapB_N"/>
</dbReference>
<dbReference type="SUPFAM" id="SSF55347">
    <property type="entry name" value="Glyceraldehyde-3-phosphate dehydrogenase-like, C-terminal domain"/>
    <property type="match status" value="1"/>
</dbReference>
<evidence type="ECO:0000256" key="5">
    <source>
        <dbReference type="ARBA" id="ARBA00022915"/>
    </source>
</evidence>
<accession>A0A381U323</accession>
<dbReference type="AlphaFoldDB" id="A0A381U323"/>
<evidence type="ECO:0000256" key="2">
    <source>
        <dbReference type="ARBA" id="ARBA00022490"/>
    </source>
</evidence>
<organism evidence="15">
    <name type="scientific">marine metagenome</name>
    <dbReference type="NCBI Taxonomy" id="408172"/>
    <lineage>
        <taxon>unclassified sequences</taxon>
        <taxon>metagenomes</taxon>
        <taxon>ecological metagenomes</taxon>
    </lineage>
</organism>
<dbReference type="EC" id="1.17.1.8" evidence="10"/>